<dbReference type="EMBL" id="CAJHUB010000740">
    <property type="protein sequence ID" value="CAD7679595.1"/>
    <property type="molecule type" value="Genomic_DNA"/>
</dbReference>
<evidence type="ECO:0000313" key="3">
    <source>
        <dbReference type="Proteomes" id="UP000645828"/>
    </source>
</evidence>
<gene>
    <name evidence="1" type="ORF">NYPRO_LOCUS12249</name>
    <name evidence="2" type="ORF">NYPRO_LOCUS12394</name>
</gene>
<organism evidence="1 3">
    <name type="scientific">Nyctereutes procyonoides</name>
    <name type="common">Raccoon dog</name>
    <name type="synonym">Canis procyonoides</name>
    <dbReference type="NCBI Taxonomy" id="34880"/>
    <lineage>
        <taxon>Eukaryota</taxon>
        <taxon>Metazoa</taxon>
        <taxon>Chordata</taxon>
        <taxon>Craniata</taxon>
        <taxon>Vertebrata</taxon>
        <taxon>Euteleostomi</taxon>
        <taxon>Mammalia</taxon>
        <taxon>Eutheria</taxon>
        <taxon>Laurasiatheria</taxon>
        <taxon>Carnivora</taxon>
        <taxon>Caniformia</taxon>
        <taxon>Canidae</taxon>
        <taxon>Nyctereutes</taxon>
    </lineage>
</organism>
<dbReference type="Proteomes" id="UP000645828">
    <property type="component" value="Unassembled WGS sequence"/>
</dbReference>
<evidence type="ECO:0000313" key="1">
    <source>
        <dbReference type="EMBL" id="CAD7679450.1"/>
    </source>
</evidence>
<comment type="caution">
    <text evidence="1">The sequence shown here is derived from an EMBL/GenBank/DDBJ whole genome shotgun (WGS) entry which is preliminary data.</text>
</comment>
<keyword evidence="3" id="KW-1185">Reference proteome</keyword>
<accession>A0A811YPJ5</accession>
<protein>
    <submittedName>
        <fullName evidence="1">(raccoon dog) hypothetical protein</fullName>
    </submittedName>
</protein>
<name>A0A811YPJ5_NYCPR</name>
<reference evidence="1" key="1">
    <citation type="submission" date="2020-12" db="EMBL/GenBank/DDBJ databases">
        <authorList>
            <consortium name="Molecular Ecology Group"/>
        </authorList>
    </citation>
    <scope>NUCLEOTIDE SEQUENCE</scope>
    <source>
        <strain evidence="1">TBG_1078</strain>
    </source>
</reference>
<dbReference type="EMBL" id="CAJHUB010000720">
    <property type="protein sequence ID" value="CAD7679450.1"/>
    <property type="molecule type" value="Genomic_DNA"/>
</dbReference>
<proteinExistence type="predicted"/>
<sequence>MDGYGGQSHSHTSALPRPLLSPLLGVPSVPRHPCSATLPTPKNGCAQGSEQTLECLLTRTDGGSCQPPSPAPAGWSPGGWRREEGGHHLPGLLDTHFWRILEPDSASCTTWHVNLFFCSQSARLTSRRLKMKKAGLEPETLWGPVVVYWSVWMGLSFRSHCTEMSAGKKFWIRHGGRDCDRPIEVILLVQRARVHGFIALPGPGQAHAFYPGQVHYQAGDLGRLVDIQVKGAGRAQVAAHASGVGLCSVLIFKGKALIGDLAGVGFLGYPLALGDVELAVGRGHVALLCARRSVWEYPEMRHRSWMVVWVSPTGLQEEWKSFTVGGMKFKAHARSRGSHVEWRL</sequence>
<evidence type="ECO:0000313" key="2">
    <source>
        <dbReference type="EMBL" id="CAD7679595.1"/>
    </source>
</evidence>
<dbReference type="AlphaFoldDB" id="A0A811YPJ5"/>